<gene>
    <name evidence="3" type="ORF">RB636_40875</name>
</gene>
<comment type="caution">
    <text evidence="3">The sequence shown here is derived from an EMBL/GenBank/DDBJ whole genome shotgun (WGS) entry which is preliminary data.</text>
</comment>
<sequence>MDFYFRMPDGALSARHTDGHSGEVMLPGGATALTRKEYERALNELNAANAEQINQQMEAERAQLRTDYEALLAAGIPEGTARRITGYPPQRARPPRENVPPIEGCAMAQPLRADSQFGVRGPFISVSWRRGL</sequence>
<dbReference type="Proteomes" id="UP001348265">
    <property type="component" value="Unassembled WGS sequence"/>
</dbReference>
<keyword evidence="4" id="KW-1185">Reference proteome</keyword>
<name>A0ABU7X6V9_9ACTN</name>
<dbReference type="RefSeq" id="WP_331790253.1">
    <property type="nucleotide sequence ID" value="NZ_JAVFKM010000049.1"/>
</dbReference>
<feature type="coiled-coil region" evidence="1">
    <location>
        <begin position="31"/>
        <end position="74"/>
    </location>
</feature>
<feature type="region of interest" description="Disordered" evidence="2">
    <location>
        <begin position="81"/>
        <end position="102"/>
    </location>
</feature>
<organism evidence="3 4">
    <name type="scientific">Streptomyces chrestomyceticus</name>
    <dbReference type="NCBI Taxonomy" id="68185"/>
    <lineage>
        <taxon>Bacteria</taxon>
        <taxon>Bacillati</taxon>
        <taxon>Actinomycetota</taxon>
        <taxon>Actinomycetes</taxon>
        <taxon>Kitasatosporales</taxon>
        <taxon>Streptomycetaceae</taxon>
        <taxon>Streptomyces</taxon>
    </lineage>
</organism>
<evidence type="ECO:0000313" key="3">
    <source>
        <dbReference type="EMBL" id="MEF3119505.1"/>
    </source>
</evidence>
<proteinExistence type="predicted"/>
<protein>
    <submittedName>
        <fullName evidence="3">Uncharacterized protein</fullName>
    </submittedName>
</protein>
<keyword evidence="1" id="KW-0175">Coiled coil</keyword>
<evidence type="ECO:0000256" key="2">
    <source>
        <dbReference type="SAM" id="MobiDB-lite"/>
    </source>
</evidence>
<evidence type="ECO:0000256" key="1">
    <source>
        <dbReference type="SAM" id="Coils"/>
    </source>
</evidence>
<reference evidence="3 4" key="1">
    <citation type="submission" date="2023-08" db="EMBL/GenBank/DDBJ databases">
        <authorList>
            <person name="Sharma P."/>
            <person name="Verma V."/>
            <person name="Mohan M.K."/>
            <person name="Dubey A.K."/>
        </authorList>
    </citation>
    <scope>NUCLEOTIDE SEQUENCE [LARGE SCALE GENOMIC DNA]</scope>
    <source>
        <strain evidence="3 4">ADP4</strain>
    </source>
</reference>
<accession>A0ABU7X6V9</accession>
<dbReference type="EMBL" id="JAVFKM010000049">
    <property type="protein sequence ID" value="MEF3119505.1"/>
    <property type="molecule type" value="Genomic_DNA"/>
</dbReference>
<evidence type="ECO:0000313" key="4">
    <source>
        <dbReference type="Proteomes" id="UP001348265"/>
    </source>
</evidence>